<evidence type="ECO:0000256" key="4">
    <source>
        <dbReference type="SAM" id="MobiDB-lite"/>
    </source>
</evidence>
<dbReference type="SUPFAM" id="SSF48008">
    <property type="entry name" value="GntR ligand-binding domain-like"/>
    <property type="match status" value="1"/>
</dbReference>
<comment type="caution">
    <text evidence="6">The sequence shown here is derived from an EMBL/GenBank/DDBJ whole genome shotgun (WGS) entry which is preliminary data.</text>
</comment>
<sequence length="253" mass="27939">MTATKSERAYRMIQQRIVQGDYLPGDRLKLEHIGEEIGSSVVPVREAIRRLQAEGLVTFEKFVGARVAAIDESEYVHTMETMSVIESAAVALAAPSLTAEQVAEARAVNEQMRDLAAAGDFDAVEFTHLNEQFHRALSHRCPNPHLVMLVDRAWNRLSALRNSTFSFVPDRAAASVEEHERILHLIESGAAGIDIELAMREHRMTTPRAYLARIHADQPHSTAGIVPDRTRLDRTRPDSTSPAITTASEGAPA</sequence>
<gene>
    <name evidence="6" type="ORF">FHX50_002333</name>
</gene>
<dbReference type="Pfam" id="PF07729">
    <property type="entry name" value="FCD"/>
    <property type="match status" value="1"/>
</dbReference>
<evidence type="ECO:0000313" key="6">
    <source>
        <dbReference type="EMBL" id="MBB3024026.1"/>
    </source>
</evidence>
<dbReference type="Gene3D" id="1.20.120.530">
    <property type="entry name" value="GntR ligand-binding domain-like"/>
    <property type="match status" value="1"/>
</dbReference>
<evidence type="ECO:0000256" key="2">
    <source>
        <dbReference type="ARBA" id="ARBA00023125"/>
    </source>
</evidence>
<feature type="region of interest" description="Disordered" evidence="4">
    <location>
        <begin position="220"/>
        <end position="253"/>
    </location>
</feature>
<dbReference type="InterPro" id="IPR000524">
    <property type="entry name" value="Tscrpt_reg_HTH_GntR"/>
</dbReference>
<dbReference type="SMART" id="SM00345">
    <property type="entry name" value="HTH_GNTR"/>
    <property type="match status" value="1"/>
</dbReference>
<keyword evidence="1" id="KW-0805">Transcription regulation</keyword>
<keyword evidence="2 6" id="KW-0238">DNA-binding</keyword>
<dbReference type="PANTHER" id="PTHR43537:SF24">
    <property type="entry name" value="GLUCONATE OPERON TRANSCRIPTIONAL REPRESSOR"/>
    <property type="match status" value="1"/>
</dbReference>
<dbReference type="RefSeq" id="WP_183377306.1">
    <property type="nucleotide sequence ID" value="NZ_CBCSFZ010000012.1"/>
</dbReference>
<dbReference type="Pfam" id="PF00392">
    <property type="entry name" value="GntR"/>
    <property type="match status" value="1"/>
</dbReference>
<dbReference type="InterPro" id="IPR036390">
    <property type="entry name" value="WH_DNA-bd_sf"/>
</dbReference>
<dbReference type="Gene3D" id="1.10.10.10">
    <property type="entry name" value="Winged helix-like DNA-binding domain superfamily/Winged helix DNA-binding domain"/>
    <property type="match status" value="1"/>
</dbReference>
<dbReference type="InterPro" id="IPR008920">
    <property type="entry name" value="TF_FadR/GntR_C"/>
</dbReference>
<dbReference type="SMART" id="SM00895">
    <property type="entry name" value="FCD"/>
    <property type="match status" value="1"/>
</dbReference>
<dbReference type="InterPro" id="IPR036388">
    <property type="entry name" value="WH-like_DNA-bd_sf"/>
</dbReference>
<reference evidence="6 7" key="1">
    <citation type="submission" date="2020-08" db="EMBL/GenBank/DDBJ databases">
        <title>Sequencing the genomes of 1000 actinobacteria strains.</title>
        <authorList>
            <person name="Klenk H.-P."/>
        </authorList>
    </citation>
    <scope>NUCLEOTIDE SEQUENCE [LARGE SCALE GENOMIC DNA]</scope>
    <source>
        <strain evidence="6 7">DSM 23040</strain>
    </source>
</reference>
<keyword evidence="7" id="KW-1185">Reference proteome</keyword>
<dbReference type="InterPro" id="IPR011711">
    <property type="entry name" value="GntR_C"/>
</dbReference>
<dbReference type="GO" id="GO:0003700">
    <property type="term" value="F:DNA-binding transcription factor activity"/>
    <property type="evidence" value="ECO:0007669"/>
    <property type="project" value="InterPro"/>
</dbReference>
<dbReference type="CDD" id="cd07377">
    <property type="entry name" value="WHTH_GntR"/>
    <property type="match status" value="1"/>
</dbReference>
<feature type="compositionally biased region" description="Polar residues" evidence="4">
    <location>
        <begin position="242"/>
        <end position="253"/>
    </location>
</feature>
<name>A0A839R3A7_9MICO</name>
<evidence type="ECO:0000256" key="3">
    <source>
        <dbReference type="ARBA" id="ARBA00023163"/>
    </source>
</evidence>
<protein>
    <submittedName>
        <fullName evidence="6">DNA-binding GntR family transcriptional regulator</fullName>
    </submittedName>
</protein>
<evidence type="ECO:0000313" key="7">
    <source>
        <dbReference type="Proteomes" id="UP000568050"/>
    </source>
</evidence>
<dbReference type="AlphaFoldDB" id="A0A839R3A7"/>
<keyword evidence="3" id="KW-0804">Transcription</keyword>
<dbReference type="Proteomes" id="UP000568050">
    <property type="component" value="Unassembled WGS sequence"/>
</dbReference>
<dbReference type="GO" id="GO:0003677">
    <property type="term" value="F:DNA binding"/>
    <property type="evidence" value="ECO:0007669"/>
    <property type="project" value="UniProtKB-KW"/>
</dbReference>
<dbReference type="PANTHER" id="PTHR43537">
    <property type="entry name" value="TRANSCRIPTIONAL REGULATOR, GNTR FAMILY"/>
    <property type="match status" value="1"/>
</dbReference>
<feature type="compositionally biased region" description="Basic and acidic residues" evidence="4">
    <location>
        <begin position="228"/>
        <end position="237"/>
    </location>
</feature>
<dbReference type="SUPFAM" id="SSF46785">
    <property type="entry name" value="Winged helix' DNA-binding domain"/>
    <property type="match status" value="1"/>
</dbReference>
<evidence type="ECO:0000256" key="1">
    <source>
        <dbReference type="ARBA" id="ARBA00023015"/>
    </source>
</evidence>
<dbReference type="PROSITE" id="PS50949">
    <property type="entry name" value="HTH_GNTR"/>
    <property type="match status" value="1"/>
</dbReference>
<proteinExistence type="predicted"/>
<organism evidence="6 7">
    <name type="scientific">Helcobacillus massiliensis</name>
    <dbReference type="NCBI Taxonomy" id="521392"/>
    <lineage>
        <taxon>Bacteria</taxon>
        <taxon>Bacillati</taxon>
        <taxon>Actinomycetota</taxon>
        <taxon>Actinomycetes</taxon>
        <taxon>Micrococcales</taxon>
        <taxon>Dermabacteraceae</taxon>
        <taxon>Helcobacillus</taxon>
    </lineage>
</organism>
<feature type="domain" description="HTH gntR-type" evidence="5">
    <location>
        <begin position="3"/>
        <end position="70"/>
    </location>
</feature>
<accession>A0A839R3A7</accession>
<evidence type="ECO:0000259" key="5">
    <source>
        <dbReference type="PROSITE" id="PS50949"/>
    </source>
</evidence>
<dbReference type="EMBL" id="JACHWP010000022">
    <property type="protein sequence ID" value="MBB3024026.1"/>
    <property type="molecule type" value="Genomic_DNA"/>
</dbReference>